<protein>
    <submittedName>
        <fullName evidence="2">Uncharacterized protein</fullName>
    </submittedName>
</protein>
<feature type="compositionally biased region" description="Polar residues" evidence="1">
    <location>
        <begin position="54"/>
        <end position="73"/>
    </location>
</feature>
<proteinExistence type="predicted"/>
<dbReference type="RefSeq" id="XP_013339783.1">
    <property type="nucleotide sequence ID" value="XM_013484329.1"/>
</dbReference>
<dbReference type="EMBL" id="KL584780">
    <property type="protein sequence ID" value="KEQ91245.1"/>
    <property type="molecule type" value="Genomic_DNA"/>
</dbReference>
<dbReference type="AlphaFoldDB" id="A0A074Y0J5"/>
<feature type="region of interest" description="Disordered" evidence="1">
    <location>
        <begin position="1"/>
        <end position="100"/>
    </location>
</feature>
<organism evidence="2 3">
    <name type="scientific">Aureobasidium subglaciale (strain EXF-2481)</name>
    <name type="common">Aureobasidium pullulans var. subglaciale</name>
    <dbReference type="NCBI Taxonomy" id="1043005"/>
    <lineage>
        <taxon>Eukaryota</taxon>
        <taxon>Fungi</taxon>
        <taxon>Dikarya</taxon>
        <taxon>Ascomycota</taxon>
        <taxon>Pezizomycotina</taxon>
        <taxon>Dothideomycetes</taxon>
        <taxon>Dothideomycetidae</taxon>
        <taxon>Dothideales</taxon>
        <taxon>Saccotheciaceae</taxon>
        <taxon>Aureobasidium</taxon>
    </lineage>
</organism>
<dbReference type="InParanoid" id="A0A074Y0J5"/>
<dbReference type="GeneID" id="25368678"/>
<evidence type="ECO:0000313" key="2">
    <source>
        <dbReference type="EMBL" id="KEQ91245.1"/>
    </source>
</evidence>
<accession>A0A074Y0J5</accession>
<keyword evidence="3" id="KW-1185">Reference proteome</keyword>
<reference evidence="2 3" key="1">
    <citation type="journal article" date="2014" name="BMC Genomics">
        <title>Genome sequencing of four Aureobasidium pullulans varieties: biotechnological potential, stress tolerance, and description of new species.</title>
        <authorList>
            <person name="Gostin Ar C."/>
            <person name="Ohm R.A."/>
            <person name="Kogej T."/>
            <person name="Sonjak S."/>
            <person name="Turk M."/>
            <person name="Zajc J."/>
            <person name="Zalar P."/>
            <person name="Grube M."/>
            <person name="Sun H."/>
            <person name="Han J."/>
            <person name="Sharma A."/>
            <person name="Chiniquy J."/>
            <person name="Ngan C.Y."/>
            <person name="Lipzen A."/>
            <person name="Barry K."/>
            <person name="Grigoriev I.V."/>
            <person name="Gunde-Cimerman N."/>
        </authorList>
    </citation>
    <scope>NUCLEOTIDE SEQUENCE [LARGE SCALE GENOMIC DNA]</scope>
    <source>
        <strain evidence="2 3">EXF-2481</strain>
    </source>
</reference>
<evidence type="ECO:0000313" key="3">
    <source>
        <dbReference type="Proteomes" id="UP000030641"/>
    </source>
</evidence>
<sequence>MVDAKSPDVKPKAKMPSKNTKTIPSSKALGKQVMGRYNPAVDSDTEEIIDVAQPTGTEPNASASKIRSSNNDNGEPLAPVTDGEDVSAEHSDGSAKADSSIFPIKPKICVKKGKAAAKKDDTTPAPEVEPKLMHSSSAYVHDRPTWSTTRQALNFPVVGPNSTHSPFVSRCFQPRIVPKKIEGPTDPAIKPSKSTQYPSSPQTVADTLPKKTTAPPAPEVKYSSIENPIPTKIRPSDPRHNRFLGPVNQIVSRDRGTTDEDTAMTDFDGPVPRRSDTRNPYGYPDPSRSVPVDEEGNPTSYYSRLDGGTQTLKFVEQEGSDGNPSGLRAEMTEVERVKPTATYACKSDKRCKKKDCPKHGKK</sequence>
<evidence type="ECO:0000256" key="1">
    <source>
        <dbReference type="SAM" id="MobiDB-lite"/>
    </source>
</evidence>
<dbReference type="OrthoDB" id="10605794at2759"/>
<feature type="compositionally biased region" description="Basic and acidic residues" evidence="1">
    <location>
        <begin position="1"/>
        <end position="11"/>
    </location>
</feature>
<feature type="compositionally biased region" description="Basic and acidic residues" evidence="1">
    <location>
        <begin position="117"/>
        <end position="132"/>
    </location>
</feature>
<name>A0A074Y0J5_AURSE</name>
<dbReference type="Proteomes" id="UP000030641">
    <property type="component" value="Unassembled WGS sequence"/>
</dbReference>
<feature type="region of interest" description="Disordered" evidence="1">
    <location>
        <begin position="178"/>
        <end position="305"/>
    </location>
</feature>
<feature type="region of interest" description="Disordered" evidence="1">
    <location>
        <begin position="112"/>
        <end position="140"/>
    </location>
</feature>
<dbReference type="HOGENOM" id="CLU_765010_0_0_1"/>
<gene>
    <name evidence="2" type="ORF">AUEXF2481DRAFT_505412</name>
</gene>
<feature type="compositionally biased region" description="Polar residues" evidence="1">
    <location>
        <begin position="192"/>
        <end position="205"/>
    </location>
</feature>